<evidence type="ECO:0000313" key="7">
    <source>
        <dbReference type="Proteomes" id="UP000216308"/>
    </source>
</evidence>
<comment type="caution">
    <text evidence="6">The sequence shown here is derived from an EMBL/GenBank/DDBJ whole genome shotgun (WGS) entry which is preliminary data.</text>
</comment>
<evidence type="ECO:0000256" key="3">
    <source>
        <dbReference type="ARBA" id="ARBA00022729"/>
    </source>
</evidence>
<dbReference type="AlphaFoldDB" id="A0A256IRJ4"/>
<name>A0A256IRJ4_9EURY</name>
<sequence>MPDDEREASTRREYVRYGGTVVGAGLAAGCLGPGDAGGEPEPNGTGGTGDGGSDGGEGDATEASGYSVTMEPVGTVEFDRVPETIAPFTADYIDMLVALGHADAVRSIWYRGRYKTIHYEELDGVSIDLDGLTQLWNDGVSKEPFYEMDADLHLMDPGALTDWLGAWSEADLEEVRTNVAPFLGNLIFRRTDDWHDYRYYSLYEAFEKVAEVVRERERFEAIRSIHDELVTDVQSRLPAREDRPDAALVFAGRQPEEFTPYRIDGRGANKEHFHALGIDDAFAGTDVEGYSGSQSLDYEALLEVDPDSLLLRYHREGMTRAEFEETVLAHLKDHELGSQLTAVEEDRVFRGGPIYAGPLHNLFMIERYAKGYYPEEFTEDELVDRDRLSRIITEGA</sequence>
<comment type="subcellular location">
    <subcellularLocation>
        <location evidence="1">Cell envelope</location>
    </subcellularLocation>
</comment>
<keyword evidence="3" id="KW-0732">Signal</keyword>
<dbReference type="Pfam" id="PF01497">
    <property type="entry name" value="Peripla_BP_2"/>
    <property type="match status" value="1"/>
</dbReference>
<evidence type="ECO:0000256" key="1">
    <source>
        <dbReference type="ARBA" id="ARBA00004196"/>
    </source>
</evidence>
<dbReference type="RefSeq" id="WP_094529446.1">
    <property type="nucleotide sequence ID" value="NZ_NHPJ01000008.1"/>
</dbReference>
<dbReference type="PROSITE" id="PS51257">
    <property type="entry name" value="PROKAR_LIPOPROTEIN"/>
    <property type="match status" value="1"/>
</dbReference>
<protein>
    <submittedName>
        <fullName evidence="6">Fe3+-hydroxamate ABC transporter substrate-binding protein</fullName>
    </submittedName>
</protein>
<gene>
    <name evidence="6" type="ORF">DJ70_01285</name>
</gene>
<dbReference type="EMBL" id="NHPJ01000008">
    <property type="protein sequence ID" value="OYR59178.1"/>
    <property type="molecule type" value="Genomic_DNA"/>
</dbReference>
<dbReference type="SUPFAM" id="SSF53807">
    <property type="entry name" value="Helical backbone' metal receptor"/>
    <property type="match status" value="1"/>
</dbReference>
<dbReference type="InterPro" id="IPR002491">
    <property type="entry name" value="ABC_transptr_periplasmic_BD"/>
</dbReference>
<dbReference type="InterPro" id="IPR051313">
    <property type="entry name" value="Bact_iron-sidero_bind"/>
</dbReference>
<organism evidence="6 7">
    <name type="scientific">Halorubrum halodurans</name>
    <dbReference type="NCBI Taxonomy" id="1383851"/>
    <lineage>
        <taxon>Archaea</taxon>
        <taxon>Methanobacteriati</taxon>
        <taxon>Methanobacteriota</taxon>
        <taxon>Stenosarchaea group</taxon>
        <taxon>Halobacteria</taxon>
        <taxon>Halobacteriales</taxon>
        <taxon>Haloferacaceae</taxon>
        <taxon>Halorubrum</taxon>
    </lineage>
</organism>
<accession>A0A256IRJ4</accession>
<evidence type="ECO:0000256" key="2">
    <source>
        <dbReference type="ARBA" id="ARBA00022448"/>
    </source>
</evidence>
<dbReference type="Gene3D" id="3.40.50.1980">
    <property type="entry name" value="Nitrogenase molybdenum iron protein domain"/>
    <property type="match status" value="2"/>
</dbReference>
<evidence type="ECO:0000256" key="4">
    <source>
        <dbReference type="SAM" id="MobiDB-lite"/>
    </source>
</evidence>
<proteinExistence type="predicted"/>
<feature type="domain" description="Fe/B12 periplasmic-binding" evidence="5">
    <location>
        <begin position="195"/>
        <end position="353"/>
    </location>
</feature>
<evidence type="ECO:0000259" key="5">
    <source>
        <dbReference type="Pfam" id="PF01497"/>
    </source>
</evidence>
<evidence type="ECO:0000313" key="6">
    <source>
        <dbReference type="EMBL" id="OYR59178.1"/>
    </source>
</evidence>
<reference evidence="6 7" key="1">
    <citation type="journal article" date="2014" name="Front. Microbiol.">
        <title>Population and genomic analysis of the genus Halorubrum.</title>
        <authorList>
            <person name="Fullmer M.S."/>
            <person name="Soucy S.M."/>
            <person name="Swithers K.S."/>
            <person name="Makkay A.M."/>
            <person name="Wheeler R."/>
            <person name="Ventosa A."/>
            <person name="Gogarten J.P."/>
            <person name="Papke R.T."/>
        </authorList>
    </citation>
    <scope>NUCLEOTIDE SEQUENCE [LARGE SCALE GENOMIC DNA]</scope>
    <source>
        <strain evidence="6 7">Cb34</strain>
    </source>
</reference>
<dbReference type="PANTHER" id="PTHR30532">
    <property type="entry name" value="IRON III DICITRATE-BINDING PERIPLASMIC PROTEIN"/>
    <property type="match status" value="1"/>
</dbReference>
<keyword evidence="7" id="KW-1185">Reference proteome</keyword>
<keyword evidence="2" id="KW-0813">Transport</keyword>
<feature type="compositionally biased region" description="Gly residues" evidence="4">
    <location>
        <begin position="44"/>
        <end position="55"/>
    </location>
</feature>
<dbReference type="Proteomes" id="UP000216308">
    <property type="component" value="Unassembled WGS sequence"/>
</dbReference>
<dbReference type="PANTHER" id="PTHR30532:SF1">
    <property type="entry name" value="IRON(3+)-HYDROXAMATE-BINDING PROTEIN FHUD"/>
    <property type="match status" value="1"/>
</dbReference>
<dbReference type="OrthoDB" id="304381at2157"/>
<feature type="region of interest" description="Disordered" evidence="4">
    <location>
        <begin position="28"/>
        <end position="64"/>
    </location>
</feature>